<evidence type="ECO:0000256" key="16">
    <source>
        <dbReference type="PROSITE-ProRule" id="PRU00192"/>
    </source>
</evidence>
<dbReference type="Pfam" id="PF14604">
    <property type="entry name" value="SH3_9"/>
    <property type="match status" value="1"/>
</dbReference>
<evidence type="ECO:0000256" key="7">
    <source>
        <dbReference type="ARBA" id="ARBA00022553"/>
    </source>
</evidence>
<dbReference type="GO" id="GO:0017124">
    <property type="term" value="F:SH3 domain binding"/>
    <property type="evidence" value="ECO:0007669"/>
    <property type="project" value="UniProtKB-KW"/>
</dbReference>
<proteinExistence type="inferred from homology"/>
<dbReference type="GO" id="GO:0007155">
    <property type="term" value="P:cell adhesion"/>
    <property type="evidence" value="ECO:0007669"/>
    <property type="project" value="UniProtKB-KW"/>
</dbReference>
<sequence length="713" mass="76903">MKTGAMPQQEPTMVPNTQRCVARALYDNVAESPDELAFRRGDVLTVLEQNTMGLEGWWLCSMRGRQGICPGNRLRLLAGVFDTSSPAASASPSPAPPSGTPTATPEPREPVQGKRRSWHVQPNKVLTPQRFGDVFLYDMPPNRHSPLLDQVQGLQGRYATPRNSTPSSMASMDSYDVPPRAVPTPTSTPTSTPVPACYDTPVPAPLRPALLRRESSESYDVPRPIGTRSPLSAVLLMQQRQLTPSSSASSLTADSMHSGHSAHSAPNSNRSSVASSVASSLASCGNEYDVPRRALAASTASRASTPQGMPSQTYDVPAAAFATAASRNVPHQAAVVPAPAPRELPLELGSALESLARLQGEATAAVSRLLGFAGPQWRHRERLEPCLMDIKLAVVRLRTALHDLTEFGDGALGNAAKASDKGLVLKLRPLIKALSDADRLVHDTTARLDALDWSLEALCRDEDDSGPARRVSPDALDQLVACAQALTEDVRQAASTIQGNSTLLFKRASSPNGSTHSGNGEWLEDYDYVNLESKESVAKQNAEILDDLPDKLRKSFDGLVRESETLAAAAPVEPEDTLDADDRRILSFYAGQIMTHSAHLTHAIDAFLQTVEHNQPPKVFLAHSKFVVLSAHWLVQVGDTVHRNVTRNEVRSRVLTCTNALSEALGSTVHKTKKAALHFPSVTAVQEMVDSIVDISHLARDLKLSMVQASQQL</sequence>
<feature type="domain" description="SH3" evidence="18">
    <location>
        <begin position="17"/>
        <end position="79"/>
    </location>
</feature>
<dbReference type="InterPro" id="IPR037362">
    <property type="entry name" value="CAS_fam"/>
</dbReference>
<evidence type="ECO:0000256" key="6">
    <source>
        <dbReference type="ARBA" id="ARBA00022490"/>
    </source>
</evidence>
<dbReference type="PROSITE" id="PS50002">
    <property type="entry name" value="SH3"/>
    <property type="match status" value="1"/>
</dbReference>
<evidence type="ECO:0000256" key="5">
    <source>
        <dbReference type="ARBA" id="ARBA00022443"/>
    </source>
</evidence>
<organism evidence="20">
    <name type="scientific">Thrips palmi</name>
    <name type="common">Melon thrips</name>
    <dbReference type="NCBI Taxonomy" id="161013"/>
    <lineage>
        <taxon>Eukaryota</taxon>
        <taxon>Metazoa</taxon>
        <taxon>Ecdysozoa</taxon>
        <taxon>Arthropoda</taxon>
        <taxon>Hexapoda</taxon>
        <taxon>Insecta</taxon>
        <taxon>Pterygota</taxon>
        <taxon>Neoptera</taxon>
        <taxon>Paraneoptera</taxon>
        <taxon>Thysanoptera</taxon>
        <taxon>Terebrantia</taxon>
        <taxon>Thripoidea</taxon>
        <taxon>Thripidae</taxon>
        <taxon>Thrips</taxon>
    </lineage>
</organism>
<dbReference type="SUPFAM" id="SSF50044">
    <property type="entry name" value="SH3-domain"/>
    <property type="match status" value="1"/>
</dbReference>
<feature type="compositionally biased region" description="Low complexity" evidence="17">
    <location>
        <begin position="245"/>
        <end position="271"/>
    </location>
</feature>
<keyword evidence="12" id="KW-0966">Cell projection</keyword>
<accession>A0A6P8ZY71</accession>
<evidence type="ECO:0000256" key="9">
    <source>
        <dbReference type="ARBA" id="ARBA00022949"/>
    </source>
</evidence>
<dbReference type="InterPro" id="IPR038319">
    <property type="entry name" value="Serine_rich_sf"/>
</dbReference>
<keyword evidence="9" id="KW-0965">Cell junction</keyword>
<comment type="similarity">
    <text evidence="4">Belongs to the CAS family.</text>
</comment>
<evidence type="ECO:0000256" key="3">
    <source>
        <dbReference type="ARBA" id="ARBA00004496"/>
    </source>
</evidence>
<dbReference type="PANTHER" id="PTHR10654">
    <property type="entry name" value="CAS SCAFFOLDING PROTEIN"/>
    <property type="match status" value="1"/>
</dbReference>
<evidence type="ECO:0000256" key="4">
    <source>
        <dbReference type="ARBA" id="ARBA00007848"/>
    </source>
</evidence>
<dbReference type="OrthoDB" id="5983572at2759"/>
<keyword evidence="19" id="KW-1185">Reference proteome</keyword>
<evidence type="ECO:0000256" key="12">
    <source>
        <dbReference type="ARBA" id="ARBA00023273"/>
    </source>
</evidence>
<dbReference type="CDD" id="cd11549">
    <property type="entry name" value="Serine_rich_CAS"/>
    <property type="match status" value="1"/>
</dbReference>
<dbReference type="CDD" id="cd11564">
    <property type="entry name" value="FAT-like_CAS_C"/>
    <property type="match status" value="1"/>
</dbReference>
<evidence type="ECO:0000256" key="1">
    <source>
        <dbReference type="ARBA" id="ARBA00004246"/>
    </source>
</evidence>
<dbReference type="InterPro" id="IPR036028">
    <property type="entry name" value="SH3-like_dom_sf"/>
</dbReference>
<evidence type="ECO:0000313" key="20">
    <source>
        <dbReference type="RefSeq" id="XP_034250357.1"/>
    </source>
</evidence>
<dbReference type="InParanoid" id="A0A6P8ZY71"/>
<keyword evidence="7" id="KW-0597">Phosphoprotein</keyword>
<feature type="compositionally biased region" description="Low complexity" evidence="17">
    <location>
        <begin position="178"/>
        <end position="196"/>
    </location>
</feature>
<dbReference type="Gene3D" id="1.20.120.230">
    <property type="entry name" value="Alpha-catenin/vinculin-like"/>
    <property type="match status" value="1"/>
</dbReference>
<dbReference type="Pfam" id="PF12026">
    <property type="entry name" value="CAS_C"/>
    <property type="match status" value="1"/>
</dbReference>
<evidence type="ECO:0000256" key="11">
    <source>
        <dbReference type="ARBA" id="ARBA00023036"/>
    </source>
</evidence>
<dbReference type="Gene3D" id="1.20.120.830">
    <property type="entry name" value="Serine-rich domain"/>
    <property type="match status" value="1"/>
</dbReference>
<dbReference type="GO" id="GO:0016477">
    <property type="term" value="P:cell migration"/>
    <property type="evidence" value="ECO:0007669"/>
    <property type="project" value="UniProtKB-ARBA"/>
</dbReference>
<keyword evidence="10" id="KW-0007">Acetylation</keyword>
<dbReference type="SMART" id="SM00326">
    <property type="entry name" value="SH3"/>
    <property type="match status" value="1"/>
</dbReference>
<dbReference type="GO" id="GO:0005737">
    <property type="term" value="C:cytoplasm"/>
    <property type="evidence" value="ECO:0007669"/>
    <property type="project" value="UniProtKB-SubCell"/>
</dbReference>
<evidence type="ECO:0000256" key="8">
    <source>
        <dbReference type="ARBA" id="ARBA00022889"/>
    </source>
</evidence>
<dbReference type="AlphaFoldDB" id="A0A6P8ZY71"/>
<dbReference type="PANTHER" id="PTHR10654:SF18">
    <property type="entry name" value="IP17195P"/>
    <property type="match status" value="1"/>
</dbReference>
<keyword evidence="11" id="KW-0729">SH3-binding</keyword>
<dbReference type="CDD" id="cd11844">
    <property type="entry name" value="SH3_CAS"/>
    <property type="match status" value="1"/>
</dbReference>
<evidence type="ECO:0000313" key="19">
    <source>
        <dbReference type="Proteomes" id="UP000515158"/>
    </source>
</evidence>
<feature type="region of interest" description="Disordered" evidence="17">
    <location>
        <begin position="178"/>
        <end position="201"/>
    </location>
</feature>
<dbReference type="GO" id="GO:0030424">
    <property type="term" value="C:axon"/>
    <property type="evidence" value="ECO:0007669"/>
    <property type="project" value="UniProtKB-SubCell"/>
</dbReference>
<dbReference type="FunFam" id="1.20.120.230:FF:000001">
    <property type="entry name" value="Breast cancer anti-estrogen resistance 1"/>
    <property type="match status" value="1"/>
</dbReference>
<dbReference type="GO" id="GO:0007169">
    <property type="term" value="P:cell surface receptor protein tyrosine kinase signaling pathway"/>
    <property type="evidence" value="ECO:0007669"/>
    <property type="project" value="TreeGrafter"/>
</dbReference>
<evidence type="ECO:0000259" key="18">
    <source>
        <dbReference type="PROSITE" id="PS50002"/>
    </source>
</evidence>
<keyword evidence="6" id="KW-0963">Cytoplasm</keyword>
<feature type="region of interest" description="Disordered" evidence="17">
    <location>
        <begin position="84"/>
        <end position="121"/>
    </location>
</feature>
<name>A0A6P8ZY71_THRPL</name>
<dbReference type="GeneID" id="117650854"/>
<dbReference type="GO" id="GO:0005925">
    <property type="term" value="C:focal adhesion"/>
    <property type="evidence" value="ECO:0007669"/>
    <property type="project" value="UniProtKB-SubCell"/>
</dbReference>
<dbReference type="Proteomes" id="UP000515158">
    <property type="component" value="Unplaced"/>
</dbReference>
<dbReference type="InterPro" id="IPR014928">
    <property type="entry name" value="Serine_rich_dom"/>
</dbReference>
<reference evidence="20" key="1">
    <citation type="submission" date="2025-08" db="UniProtKB">
        <authorList>
            <consortium name="RefSeq"/>
        </authorList>
    </citation>
    <scope>IDENTIFICATION</scope>
    <source>
        <tissue evidence="20">Total insect</tissue>
    </source>
</reference>
<evidence type="ECO:0000256" key="10">
    <source>
        <dbReference type="ARBA" id="ARBA00022990"/>
    </source>
</evidence>
<dbReference type="Gene3D" id="2.30.30.40">
    <property type="entry name" value="SH3 Domains"/>
    <property type="match status" value="1"/>
</dbReference>
<dbReference type="FunCoup" id="A0A6P8ZY71">
    <property type="interactions" value="388"/>
</dbReference>
<dbReference type="RefSeq" id="XP_034250357.1">
    <property type="nucleotide sequence ID" value="XM_034394466.1"/>
</dbReference>
<dbReference type="InterPro" id="IPR021901">
    <property type="entry name" value="CAS_C"/>
</dbReference>
<dbReference type="FunFam" id="1.20.120.830:FF:000001">
    <property type="entry name" value="BCAR1 scaffold protein, Cas family member"/>
    <property type="match status" value="1"/>
</dbReference>
<evidence type="ECO:0000256" key="13">
    <source>
        <dbReference type="ARBA" id="ARBA00072413"/>
    </source>
</evidence>
<dbReference type="GO" id="GO:0005886">
    <property type="term" value="C:plasma membrane"/>
    <property type="evidence" value="ECO:0007669"/>
    <property type="project" value="TreeGrafter"/>
</dbReference>
<protein>
    <recommendedName>
        <fullName evidence="13">Breast cancer anti-estrogen resistance protein 1</fullName>
    </recommendedName>
    <alternativeName>
        <fullName evidence="14">CRK-associated substrate</fullName>
    </alternativeName>
    <alternativeName>
        <fullName evidence="15">p130cas</fullName>
    </alternativeName>
</protein>
<evidence type="ECO:0000256" key="15">
    <source>
        <dbReference type="ARBA" id="ARBA00081467"/>
    </source>
</evidence>
<gene>
    <name evidence="20" type="primary">LOC117650854</name>
</gene>
<evidence type="ECO:0000256" key="14">
    <source>
        <dbReference type="ARBA" id="ARBA00079691"/>
    </source>
</evidence>
<dbReference type="Pfam" id="PF08824">
    <property type="entry name" value="Serine_rich"/>
    <property type="match status" value="1"/>
</dbReference>
<dbReference type="InterPro" id="IPR001452">
    <property type="entry name" value="SH3_domain"/>
</dbReference>
<dbReference type="CTD" id="38021"/>
<dbReference type="KEGG" id="tpal:117650854"/>
<comment type="subcellular location">
    <subcellularLocation>
        <location evidence="1">Cell junction</location>
        <location evidence="1">Focal adhesion</location>
    </subcellularLocation>
    <subcellularLocation>
        <location evidence="2">Cell projection</location>
        <location evidence="2">Axon</location>
    </subcellularLocation>
    <subcellularLocation>
        <location evidence="3">Cytoplasm</location>
    </subcellularLocation>
</comment>
<feature type="region of interest" description="Disordered" evidence="17">
    <location>
        <begin position="240"/>
        <end position="271"/>
    </location>
</feature>
<evidence type="ECO:0000256" key="2">
    <source>
        <dbReference type="ARBA" id="ARBA00004489"/>
    </source>
</evidence>
<evidence type="ECO:0000256" key="17">
    <source>
        <dbReference type="SAM" id="MobiDB-lite"/>
    </source>
</evidence>
<keyword evidence="5 16" id="KW-0728">SH3 domain</keyword>
<keyword evidence="8" id="KW-0130">Cell adhesion</keyword>
<dbReference type="FunFam" id="2.30.30.40:FF:000009">
    <property type="entry name" value="Breast cancer anti-estrogen resistance 1"/>
    <property type="match status" value="1"/>
</dbReference>